<dbReference type="InterPro" id="IPR032861">
    <property type="entry name" value="TAXi_N"/>
</dbReference>
<evidence type="ECO:0000313" key="6">
    <source>
        <dbReference type="EMBL" id="ERN16895.1"/>
    </source>
</evidence>
<name>U5D3S1_AMBTC</name>
<accession>U5D3S1</accession>
<evidence type="ECO:0000259" key="5">
    <source>
        <dbReference type="Pfam" id="PF14543"/>
    </source>
</evidence>
<dbReference type="GO" id="GO:0008233">
    <property type="term" value="F:peptidase activity"/>
    <property type="evidence" value="ECO:0007669"/>
    <property type="project" value="UniProtKB-KW"/>
</dbReference>
<keyword evidence="7" id="KW-1185">Reference proteome</keyword>
<evidence type="ECO:0008006" key="8">
    <source>
        <dbReference type="Google" id="ProtNLM"/>
    </source>
</evidence>
<organism evidence="6 7">
    <name type="scientific">Amborella trichopoda</name>
    <dbReference type="NCBI Taxonomy" id="13333"/>
    <lineage>
        <taxon>Eukaryota</taxon>
        <taxon>Viridiplantae</taxon>
        <taxon>Streptophyta</taxon>
        <taxon>Embryophyta</taxon>
        <taxon>Tracheophyta</taxon>
        <taxon>Spermatophyta</taxon>
        <taxon>Magnoliopsida</taxon>
        <taxon>Amborellales</taxon>
        <taxon>Amborellaceae</taxon>
        <taxon>Amborella</taxon>
    </lineage>
</organism>
<keyword evidence="3" id="KW-0378">Hydrolase</keyword>
<dbReference type="PANTHER" id="PTHR47967">
    <property type="entry name" value="OS07G0603500 PROTEIN-RELATED"/>
    <property type="match status" value="1"/>
</dbReference>
<feature type="domain" description="Xylanase inhibitor C-terminal" evidence="4">
    <location>
        <begin position="158"/>
        <end position="246"/>
    </location>
</feature>
<evidence type="ECO:0000313" key="7">
    <source>
        <dbReference type="Proteomes" id="UP000017836"/>
    </source>
</evidence>
<dbReference type="eggNOG" id="KOG1339">
    <property type="taxonomic scope" value="Eukaryota"/>
</dbReference>
<dbReference type="HOGENOM" id="CLU_1130401_0_0_1"/>
<dbReference type="GO" id="GO:0006508">
    <property type="term" value="P:proteolysis"/>
    <property type="evidence" value="ECO:0007669"/>
    <property type="project" value="UniProtKB-KW"/>
</dbReference>
<dbReference type="SUPFAM" id="SSF50630">
    <property type="entry name" value="Acid proteases"/>
    <property type="match status" value="1"/>
</dbReference>
<keyword evidence="2" id="KW-0645">Protease</keyword>
<evidence type="ECO:0000256" key="3">
    <source>
        <dbReference type="ARBA" id="ARBA00022801"/>
    </source>
</evidence>
<dbReference type="InterPro" id="IPR051708">
    <property type="entry name" value="Plant_Aspart_Prot_A1"/>
</dbReference>
<protein>
    <recommendedName>
        <fullName evidence="8">Peptidase A1 domain-containing protein</fullName>
    </recommendedName>
</protein>
<dbReference type="Proteomes" id="UP000017836">
    <property type="component" value="Unassembled WGS sequence"/>
</dbReference>
<evidence type="ECO:0000256" key="1">
    <source>
        <dbReference type="ARBA" id="ARBA00007447"/>
    </source>
</evidence>
<dbReference type="InterPro" id="IPR021109">
    <property type="entry name" value="Peptidase_aspartic_dom_sf"/>
</dbReference>
<dbReference type="Pfam" id="PF14543">
    <property type="entry name" value="TAXi_N"/>
    <property type="match status" value="1"/>
</dbReference>
<feature type="domain" description="Xylanase inhibitor N-terminal" evidence="5">
    <location>
        <begin position="2"/>
        <end position="138"/>
    </location>
</feature>
<comment type="similarity">
    <text evidence="1">Belongs to the peptidase A1 family.</text>
</comment>
<proteinExistence type="inferred from homology"/>
<dbReference type="EMBL" id="KI392405">
    <property type="protein sequence ID" value="ERN16895.1"/>
    <property type="molecule type" value="Genomic_DNA"/>
</dbReference>
<dbReference type="OMA" id="FPTENYL"/>
<gene>
    <name evidence="6" type="ORF">AMTR_s00057p00164130</name>
</gene>
<dbReference type="Pfam" id="PF14541">
    <property type="entry name" value="TAXi_C"/>
    <property type="match status" value="1"/>
</dbReference>
<reference evidence="7" key="1">
    <citation type="journal article" date="2013" name="Science">
        <title>The Amborella genome and the evolution of flowering plants.</title>
        <authorList>
            <consortium name="Amborella Genome Project"/>
        </authorList>
    </citation>
    <scope>NUCLEOTIDE SEQUENCE [LARGE SCALE GENOMIC DNA]</scope>
</reference>
<dbReference type="InterPro" id="IPR032799">
    <property type="entry name" value="TAXi_C"/>
</dbReference>
<sequence length="246" mass="27251">MKSSTYRVFYCAEAPCRAVNSGCTGTCKYRVDYVDKSYSSGNFASETETTKEKFYTRENISTSSIITNDNGFVNIKDLWFGCGYENKSTFEEEGSGMVGLGAGPACFPSLISQLGGTFGKKFSYFLTFKDTSPLILGNLTPNRLQSSAMPNFRTFHILDLEDISVGEKRLGIPPGTFDPLDPKKSFTIDSGAVMTYLPAVAYNKLVSSLDDSISLPRTYDPTQPNQVCYLLKNEEDFDEIPNVTFH</sequence>
<dbReference type="AlphaFoldDB" id="U5D3S1"/>
<dbReference type="Gramene" id="ERN16895">
    <property type="protein sequence ID" value="ERN16895"/>
    <property type="gene ID" value="AMTR_s00057p00164130"/>
</dbReference>
<dbReference type="PANTHER" id="PTHR47967:SF128">
    <property type="entry name" value="ASPARTIC PROTEINASE CDR1-LIKE"/>
    <property type="match status" value="1"/>
</dbReference>
<evidence type="ECO:0000259" key="4">
    <source>
        <dbReference type="Pfam" id="PF14541"/>
    </source>
</evidence>
<dbReference type="Gene3D" id="2.40.70.10">
    <property type="entry name" value="Acid Proteases"/>
    <property type="match status" value="2"/>
</dbReference>
<evidence type="ECO:0000256" key="2">
    <source>
        <dbReference type="ARBA" id="ARBA00022670"/>
    </source>
</evidence>